<feature type="domain" description="UBP-type" evidence="2">
    <location>
        <begin position="10"/>
        <end position="118"/>
    </location>
</feature>
<dbReference type="Gene3D" id="3.30.40.10">
    <property type="entry name" value="Zinc/RING finger domain, C3HC4 (zinc finger)"/>
    <property type="match status" value="1"/>
</dbReference>
<gene>
    <name evidence="3" type="ORF">SAMN04488546_0659</name>
</gene>
<dbReference type="GO" id="GO:0008270">
    <property type="term" value="F:zinc ion binding"/>
    <property type="evidence" value="ECO:0007669"/>
    <property type="project" value="InterPro"/>
</dbReference>
<feature type="compositionally biased region" description="Pro residues" evidence="1">
    <location>
        <begin position="107"/>
        <end position="121"/>
    </location>
</feature>
<evidence type="ECO:0000313" key="4">
    <source>
        <dbReference type="Proteomes" id="UP000198507"/>
    </source>
</evidence>
<feature type="region of interest" description="Disordered" evidence="1">
    <location>
        <begin position="104"/>
        <end position="135"/>
    </location>
</feature>
<dbReference type="GO" id="GO:0016787">
    <property type="term" value="F:hydrolase activity"/>
    <property type="evidence" value="ECO:0007669"/>
    <property type="project" value="UniProtKB-KW"/>
</dbReference>
<keyword evidence="4" id="KW-1185">Reference proteome</keyword>
<name>A0A1H9ZLA6_9ACTN</name>
<dbReference type="PROSITE" id="PS50271">
    <property type="entry name" value="ZF_UBP"/>
    <property type="match status" value="1"/>
</dbReference>
<dbReference type="AlphaFoldDB" id="A0A1H9ZLA6"/>
<evidence type="ECO:0000313" key="3">
    <source>
        <dbReference type="EMBL" id="SES82393.1"/>
    </source>
</evidence>
<dbReference type="InterPro" id="IPR013083">
    <property type="entry name" value="Znf_RING/FYVE/PHD"/>
</dbReference>
<feature type="compositionally biased region" description="Basic and acidic residues" evidence="1">
    <location>
        <begin position="126"/>
        <end position="135"/>
    </location>
</feature>
<reference evidence="4" key="1">
    <citation type="submission" date="2016-10" db="EMBL/GenBank/DDBJ databases">
        <authorList>
            <person name="Varghese N."/>
            <person name="Submissions S."/>
        </authorList>
    </citation>
    <scope>NUCLEOTIDE SEQUENCE [LARGE SCALE GENOMIC DNA]</scope>
    <source>
        <strain evidence="4">DSM 44209</strain>
    </source>
</reference>
<dbReference type="Proteomes" id="UP000198507">
    <property type="component" value="Unassembled WGS sequence"/>
</dbReference>
<protein>
    <submittedName>
        <fullName evidence="3">Ubiquitin-hydrolase Zn-finger-containing protein</fullName>
    </submittedName>
</protein>
<dbReference type="InterPro" id="IPR001607">
    <property type="entry name" value="Znf_UBP"/>
</dbReference>
<evidence type="ECO:0000256" key="1">
    <source>
        <dbReference type="SAM" id="MobiDB-lite"/>
    </source>
</evidence>
<keyword evidence="3" id="KW-0378">Hydrolase</keyword>
<evidence type="ECO:0000259" key="2">
    <source>
        <dbReference type="PROSITE" id="PS50271"/>
    </source>
</evidence>
<accession>A0A1H9ZLA6</accession>
<dbReference type="EMBL" id="FOIE01000001">
    <property type="protein sequence ID" value="SES82393.1"/>
    <property type="molecule type" value="Genomic_DNA"/>
</dbReference>
<dbReference type="SUPFAM" id="SSF57850">
    <property type="entry name" value="RING/U-box"/>
    <property type="match status" value="1"/>
</dbReference>
<proteinExistence type="predicted"/>
<sequence>MPRRPRDGFREPVPVPTVTGVDAAAAIDPSVPPSGTGCLECDATGGWWFHLRRCAACGHVGCCDSSPSQHARRHAAETGHPVIRSFEPGERWFWDFTRDEVVAGPDLAPPAHHPLDQPAPGPRGRVPADWRSRLH</sequence>
<organism evidence="3 4">
    <name type="scientific">Geodermatophilus poikilotrophus</name>
    <dbReference type="NCBI Taxonomy" id="1333667"/>
    <lineage>
        <taxon>Bacteria</taxon>
        <taxon>Bacillati</taxon>
        <taxon>Actinomycetota</taxon>
        <taxon>Actinomycetes</taxon>
        <taxon>Geodermatophilales</taxon>
        <taxon>Geodermatophilaceae</taxon>
        <taxon>Geodermatophilus</taxon>
    </lineage>
</organism>
<dbReference type="Pfam" id="PF02148">
    <property type="entry name" value="zf-UBP"/>
    <property type="match status" value="1"/>
</dbReference>